<evidence type="ECO:0000313" key="7">
    <source>
        <dbReference type="EMBL" id="PWA42301.1"/>
    </source>
</evidence>
<comment type="caution">
    <text evidence="7">The sequence shown here is derived from an EMBL/GenBank/DDBJ whole genome shotgun (WGS) entry which is preliminary data.</text>
</comment>
<keyword evidence="2" id="KW-0238">DNA-binding</keyword>
<protein>
    <submittedName>
        <fullName evidence="7">NIN-like protein</fullName>
    </submittedName>
</protein>
<dbReference type="Proteomes" id="UP000245207">
    <property type="component" value="Unassembled WGS sequence"/>
</dbReference>
<dbReference type="PANTHER" id="PTHR32002:SF35">
    <property type="entry name" value="PROTEIN NLP6"/>
    <property type="match status" value="1"/>
</dbReference>
<evidence type="ECO:0000256" key="4">
    <source>
        <dbReference type="ARBA" id="ARBA00023242"/>
    </source>
</evidence>
<gene>
    <name evidence="7" type="ORF">CTI12_AA546070</name>
</gene>
<keyword evidence="1" id="KW-0805">Transcription regulation</keyword>
<dbReference type="GO" id="GO:0003700">
    <property type="term" value="F:DNA-binding transcription factor activity"/>
    <property type="evidence" value="ECO:0007669"/>
    <property type="project" value="InterPro"/>
</dbReference>
<dbReference type="SMART" id="SM00666">
    <property type="entry name" value="PB1"/>
    <property type="match status" value="1"/>
</dbReference>
<keyword evidence="4" id="KW-0539">Nucleus</keyword>
<dbReference type="Pfam" id="PF22922">
    <property type="entry name" value="GAF_NLP"/>
    <property type="match status" value="2"/>
</dbReference>
<proteinExistence type="predicted"/>
<feature type="domain" description="RWP-RK" evidence="6">
    <location>
        <begin position="464"/>
        <end position="551"/>
    </location>
</feature>
<dbReference type="InterPro" id="IPR000270">
    <property type="entry name" value="PB1_dom"/>
</dbReference>
<evidence type="ECO:0000256" key="2">
    <source>
        <dbReference type="ARBA" id="ARBA00023125"/>
    </source>
</evidence>
<reference evidence="7 8" key="1">
    <citation type="journal article" date="2018" name="Mol. Plant">
        <title>The genome of Artemisia annua provides insight into the evolution of Asteraceae family and artemisinin biosynthesis.</title>
        <authorList>
            <person name="Shen Q."/>
            <person name="Zhang L."/>
            <person name="Liao Z."/>
            <person name="Wang S."/>
            <person name="Yan T."/>
            <person name="Shi P."/>
            <person name="Liu M."/>
            <person name="Fu X."/>
            <person name="Pan Q."/>
            <person name="Wang Y."/>
            <person name="Lv Z."/>
            <person name="Lu X."/>
            <person name="Zhang F."/>
            <person name="Jiang W."/>
            <person name="Ma Y."/>
            <person name="Chen M."/>
            <person name="Hao X."/>
            <person name="Li L."/>
            <person name="Tang Y."/>
            <person name="Lv G."/>
            <person name="Zhou Y."/>
            <person name="Sun X."/>
            <person name="Brodelius P.E."/>
            <person name="Rose J.K.C."/>
            <person name="Tang K."/>
        </authorList>
    </citation>
    <scope>NUCLEOTIDE SEQUENCE [LARGE SCALE GENOMIC DNA]</scope>
    <source>
        <strain evidence="8">cv. Huhao1</strain>
        <tissue evidence="7">Leaf</tissue>
    </source>
</reference>
<dbReference type="PROSITE" id="PS51519">
    <property type="entry name" value="RWP_RK"/>
    <property type="match status" value="1"/>
</dbReference>
<evidence type="ECO:0000256" key="5">
    <source>
        <dbReference type="SAM" id="MobiDB-lite"/>
    </source>
</evidence>
<dbReference type="SUPFAM" id="SSF54277">
    <property type="entry name" value="CAD &amp; PB1 domains"/>
    <property type="match status" value="1"/>
</dbReference>
<dbReference type="InterPro" id="IPR003035">
    <property type="entry name" value="RWP-RK_dom"/>
</dbReference>
<dbReference type="PANTHER" id="PTHR32002">
    <property type="entry name" value="PROTEIN NLP8"/>
    <property type="match status" value="1"/>
</dbReference>
<dbReference type="AlphaFoldDB" id="A0A2U1KZX3"/>
<dbReference type="Pfam" id="PF02042">
    <property type="entry name" value="RWP-RK"/>
    <property type="match status" value="1"/>
</dbReference>
<dbReference type="InterPro" id="IPR045012">
    <property type="entry name" value="NLP"/>
</dbReference>
<keyword evidence="8" id="KW-1185">Reference proteome</keyword>
<feature type="region of interest" description="Disordered" evidence="5">
    <location>
        <begin position="423"/>
        <end position="481"/>
    </location>
</feature>
<evidence type="ECO:0000259" key="6">
    <source>
        <dbReference type="PROSITE" id="PS51519"/>
    </source>
</evidence>
<dbReference type="GO" id="GO:0003677">
    <property type="term" value="F:DNA binding"/>
    <property type="evidence" value="ECO:0007669"/>
    <property type="project" value="UniProtKB-KW"/>
</dbReference>
<organism evidence="7 8">
    <name type="scientific">Artemisia annua</name>
    <name type="common">Sweet wormwood</name>
    <dbReference type="NCBI Taxonomy" id="35608"/>
    <lineage>
        <taxon>Eukaryota</taxon>
        <taxon>Viridiplantae</taxon>
        <taxon>Streptophyta</taxon>
        <taxon>Embryophyta</taxon>
        <taxon>Tracheophyta</taxon>
        <taxon>Spermatophyta</taxon>
        <taxon>Magnoliopsida</taxon>
        <taxon>eudicotyledons</taxon>
        <taxon>Gunneridae</taxon>
        <taxon>Pentapetalae</taxon>
        <taxon>asterids</taxon>
        <taxon>campanulids</taxon>
        <taxon>Asterales</taxon>
        <taxon>Asteraceae</taxon>
        <taxon>Asteroideae</taxon>
        <taxon>Anthemideae</taxon>
        <taxon>Artemisiinae</taxon>
        <taxon>Artemisia</taxon>
    </lineage>
</organism>
<evidence type="ECO:0000313" key="8">
    <source>
        <dbReference type="Proteomes" id="UP000245207"/>
    </source>
</evidence>
<accession>A0A2U1KZX3</accession>
<sequence length="690" mass="77236">MMVEPNTIDPHAIKERITSALKDFRFRDKGVLVQFWSPVAVRNRWLLTTWDQPFGVGGADEGLYSFRLKSELHAIVVDVEDTEELRPPGRVYSQKLPEWSFDVDGWGNKYGYIDLPVFESSGDSCVGVLEIITSSNYVDYAFEVQEVSRALKSELHAIVVDVEDTEELRPPGRVYSQKLPEWSFDVDGWGNKYGYIDLPVFESSGDSCVGVLEIITSSNYVDYAFEVQEVLRALKRSQLQPIYFGLTVFVRRTDERRRYELDGILKVLKAVCDDQELPLAQTWSLSGHASFVANSGNIEHSCSSFNRSCIGKVCLSTDITALDEDNYPLVPFAREIGLTSCLAIYITSLELGVEYVIEFFLPHSTDDADVQRLMKAVKQQIQNTSCMRVDIMSAPQVIGGLPFLSWDLDTPPLPITLLTEKGAPQDSEDMEEENMENEPSNSHVVGTSQSIAPYLEQGIGNSDTNPGKVRKKRKRKSSESSITLEKIQKHFGKTMDEAAATLNVSRSTLKRICRNHGIPRWPYRIGTDKSDSPMKSGQTDIVVHTSDSSLAPIFGVSSGRLGTTTVTHDPATLIEQGKHASLTRTNPPDETIVASSVENVVIKAIYEKNTVKFPFYILDGLVKLKELIATRFQLEHESFRLQYRDEDGDMILILCDNDISHAILSSSEPPDSKALIKLFVQLVDNQSFNA</sequence>
<dbReference type="OrthoDB" id="6270329at2759"/>
<evidence type="ECO:0000256" key="3">
    <source>
        <dbReference type="ARBA" id="ARBA00023163"/>
    </source>
</evidence>
<dbReference type="EMBL" id="PKPP01012491">
    <property type="protein sequence ID" value="PWA42301.1"/>
    <property type="molecule type" value="Genomic_DNA"/>
</dbReference>
<keyword evidence="3" id="KW-0804">Transcription</keyword>
<name>A0A2U1KZX3_ARTAN</name>
<evidence type="ECO:0000256" key="1">
    <source>
        <dbReference type="ARBA" id="ARBA00023015"/>
    </source>
</evidence>
<feature type="compositionally biased region" description="Acidic residues" evidence="5">
    <location>
        <begin position="426"/>
        <end position="436"/>
    </location>
</feature>
<dbReference type="STRING" id="35608.A0A2U1KZX3"/>
<dbReference type="Gene3D" id="3.10.20.90">
    <property type="entry name" value="Phosphatidylinositol 3-kinase Catalytic Subunit, Chain A, domain 1"/>
    <property type="match status" value="1"/>
</dbReference>
<dbReference type="Pfam" id="PF00564">
    <property type="entry name" value="PB1"/>
    <property type="match status" value="1"/>
</dbReference>
<dbReference type="CDD" id="cd05992">
    <property type="entry name" value="PB1"/>
    <property type="match status" value="1"/>
</dbReference>
<dbReference type="InterPro" id="IPR055081">
    <property type="entry name" value="NLP1-9_GAF"/>
</dbReference>